<evidence type="ECO:0000313" key="2">
    <source>
        <dbReference type="Proteomes" id="UP000059680"/>
    </source>
</evidence>
<reference evidence="1 2" key="3">
    <citation type="journal article" date="2013" name="Rice">
        <title>Improvement of the Oryza sativa Nipponbare reference genome using next generation sequence and optical map data.</title>
        <authorList>
            <person name="Kawahara Y."/>
            <person name="de la Bastide M."/>
            <person name="Hamilton J.P."/>
            <person name="Kanamori H."/>
            <person name="McCombie W.R."/>
            <person name="Ouyang S."/>
            <person name="Schwartz D.C."/>
            <person name="Tanaka T."/>
            <person name="Wu J."/>
            <person name="Zhou S."/>
            <person name="Childs K.L."/>
            <person name="Davidson R.M."/>
            <person name="Lin H."/>
            <person name="Quesada-Ocampo L."/>
            <person name="Vaillancourt B."/>
            <person name="Sakai H."/>
            <person name="Lee S.S."/>
            <person name="Kim J."/>
            <person name="Numa H."/>
            <person name="Itoh T."/>
            <person name="Buell C.R."/>
            <person name="Matsumoto T."/>
        </authorList>
    </citation>
    <scope>NUCLEOTIDE SEQUENCE [LARGE SCALE GENOMIC DNA]</scope>
    <source>
        <strain evidence="2">cv. Nipponbare</strain>
    </source>
</reference>
<reference evidence="2" key="1">
    <citation type="journal article" date="2005" name="Nature">
        <title>The map-based sequence of the rice genome.</title>
        <authorList>
            <consortium name="International rice genome sequencing project (IRGSP)"/>
            <person name="Matsumoto T."/>
            <person name="Wu J."/>
            <person name="Kanamori H."/>
            <person name="Katayose Y."/>
            <person name="Fujisawa M."/>
            <person name="Namiki N."/>
            <person name="Mizuno H."/>
            <person name="Yamamoto K."/>
            <person name="Antonio B.A."/>
            <person name="Baba T."/>
            <person name="Sakata K."/>
            <person name="Nagamura Y."/>
            <person name="Aoki H."/>
            <person name="Arikawa K."/>
            <person name="Arita K."/>
            <person name="Bito T."/>
            <person name="Chiden Y."/>
            <person name="Fujitsuka N."/>
            <person name="Fukunaka R."/>
            <person name="Hamada M."/>
            <person name="Harada C."/>
            <person name="Hayashi A."/>
            <person name="Hijishita S."/>
            <person name="Honda M."/>
            <person name="Hosokawa S."/>
            <person name="Ichikawa Y."/>
            <person name="Idonuma A."/>
            <person name="Iijima M."/>
            <person name="Ikeda M."/>
            <person name="Ikeno M."/>
            <person name="Ito K."/>
            <person name="Ito S."/>
            <person name="Ito T."/>
            <person name="Ito Y."/>
            <person name="Ito Y."/>
            <person name="Iwabuchi A."/>
            <person name="Kamiya K."/>
            <person name="Karasawa W."/>
            <person name="Kurita K."/>
            <person name="Katagiri S."/>
            <person name="Kikuta A."/>
            <person name="Kobayashi H."/>
            <person name="Kobayashi N."/>
            <person name="Machita K."/>
            <person name="Maehara T."/>
            <person name="Masukawa M."/>
            <person name="Mizubayashi T."/>
            <person name="Mukai Y."/>
            <person name="Nagasaki H."/>
            <person name="Nagata Y."/>
            <person name="Naito S."/>
            <person name="Nakashima M."/>
            <person name="Nakama Y."/>
            <person name="Nakamichi Y."/>
            <person name="Nakamura M."/>
            <person name="Meguro A."/>
            <person name="Negishi M."/>
            <person name="Ohta I."/>
            <person name="Ohta T."/>
            <person name="Okamoto M."/>
            <person name="Ono N."/>
            <person name="Saji S."/>
            <person name="Sakaguchi M."/>
            <person name="Sakai K."/>
            <person name="Shibata M."/>
            <person name="Shimokawa T."/>
            <person name="Song J."/>
            <person name="Takazaki Y."/>
            <person name="Terasawa K."/>
            <person name="Tsugane M."/>
            <person name="Tsuji K."/>
            <person name="Ueda S."/>
            <person name="Waki K."/>
            <person name="Yamagata H."/>
            <person name="Yamamoto M."/>
            <person name="Yamamoto S."/>
            <person name="Yamane H."/>
            <person name="Yoshiki S."/>
            <person name="Yoshihara R."/>
            <person name="Yukawa K."/>
            <person name="Zhong H."/>
            <person name="Yano M."/>
            <person name="Yuan Q."/>
            <person name="Ouyang S."/>
            <person name="Liu J."/>
            <person name="Jones K.M."/>
            <person name="Gansberger K."/>
            <person name="Moffat K."/>
            <person name="Hill J."/>
            <person name="Bera J."/>
            <person name="Fadrosh D."/>
            <person name="Jin S."/>
            <person name="Johri S."/>
            <person name="Kim M."/>
            <person name="Overton L."/>
            <person name="Reardon M."/>
            <person name="Tsitrin T."/>
            <person name="Vuong H."/>
            <person name="Weaver B."/>
            <person name="Ciecko A."/>
            <person name="Tallon L."/>
            <person name="Jackson J."/>
            <person name="Pai G."/>
            <person name="Aken S.V."/>
            <person name="Utterback T."/>
            <person name="Reidmuller S."/>
            <person name="Feldblyum T."/>
            <person name="Hsiao J."/>
            <person name="Zismann V."/>
            <person name="Iobst S."/>
            <person name="de Vazeille A.R."/>
            <person name="Buell C.R."/>
            <person name="Ying K."/>
            <person name="Li Y."/>
            <person name="Lu T."/>
            <person name="Huang Y."/>
            <person name="Zhao Q."/>
            <person name="Feng Q."/>
            <person name="Zhang L."/>
            <person name="Zhu J."/>
            <person name="Weng Q."/>
            <person name="Mu J."/>
            <person name="Lu Y."/>
            <person name="Fan D."/>
            <person name="Liu Y."/>
            <person name="Guan J."/>
            <person name="Zhang Y."/>
            <person name="Yu S."/>
            <person name="Liu X."/>
            <person name="Zhang Y."/>
            <person name="Hong G."/>
            <person name="Han B."/>
            <person name="Choisne N."/>
            <person name="Demange N."/>
            <person name="Orjeda G."/>
            <person name="Samain S."/>
            <person name="Cattolico L."/>
            <person name="Pelletier E."/>
            <person name="Couloux A."/>
            <person name="Segurens B."/>
            <person name="Wincker P."/>
            <person name="D'Hont A."/>
            <person name="Scarpelli C."/>
            <person name="Weissenbach J."/>
            <person name="Salanoubat M."/>
            <person name="Quetier F."/>
            <person name="Yu Y."/>
            <person name="Kim H.R."/>
            <person name="Rambo T."/>
            <person name="Currie J."/>
            <person name="Collura K."/>
            <person name="Luo M."/>
            <person name="Yang T."/>
            <person name="Ammiraju J.S.S."/>
            <person name="Engler F."/>
            <person name="Soderlund C."/>
            <person name="Wing R.A."/>
            <person name="Palmer L.E."/>
            <person name="de la Bastide M."/>
            <person name="Spiegel L."/>
            <person name="Nascimento L."/>
            <person name="Zutavern T."/>
            <person name="O'Shaughnessy A."/>
            <person name="Dike S."/>
            <person name="Dedhia N."/>
            <person name="Preston R."/>
            <person name="Balija V."/>
            <person name="McCombie W.R."/>
            <person name="Chow T."/>
            <person name="Chen H."/>
            <person name="Chung M."/>
            <person name="Chen C."/>
            <person name="Shaw J."/>
            <person name="Wu H."/>
            <person name="Hsiao K."/>
            <person name="Chao Y."/>
            <person name="Chu M."/>
            <person name="Cheng C."/>
            <person name="Hour A."/>
            <person name="Lee P."/>
            <person name="Lin S."/>
            <person name="Lin Y."/>
            <person name="Liou J."/>
            <person name="Liu S."/>
            <person name="Hsing Y."/>
            <person name="Raghuvanshi S."/>
            <person name="Mohanty A."/>
            <person name="Bharti A.K."/>
            <person name="Gaur A."/>
            <person name="Gupta V."/>
            <person name="Kumar D."/>
            <person name="Ravi V."/>
            <person name="Vij S."/>
            <person name="Kapur A."/>
            <person name="Khurana P."/>
            <person name="Khurana P."/>
            <person name="Khurana J.P."/>
            <person name="Tyagi A.K."/>
            <person name="Gaikwad K."/>
            <person name="Singh A."/>
            <person name="Dalal V."/>
            <person name="Srivastava S."/>
            <person name="Dixit A."/>
            <person name="Pal A.K."/>
            <person name="Ghazi I.A."/>
            <person name="Yadav M."/>
            <person name="Pandit A."/>
            <person name="Bhargava A."/>
            <person name="Sureshbabu K."/>
            <person name="Batra K."/>
            <person name="Sharma T.R."/>
            <person name="Mohapatra T."/>
            <person name="Singh N.K."/>
            <person name="Messing J."/>
            <person name="Nelson A.B."/>
            <person name="Fuks G."/>
            <person name="Kavchok S."/>
            <person name="Keizer G."/>
            <person name="Linton E."/>
            <person name="Llaca V."/>
            <person name="Song R."/>
            <person name="Tanyolac B."/>
            <person name="Young S."/>
            <person name="Ho-Il K."/>
            <person name="Hahn J.H."/>
            <person name="Sangsakoo G."/>
            <person name="Vanavichit A."/>
            <person name="de Mattos Luiz.A.T."/>
            <person name="Zimmer P.D."/>
            <person name="Malone G."/>
            <person name="Dellagostin O."/>
            <person name="de Oliveira A.C."/>
            <person name="Bevan M."/>
            <person name="Bancroft I."/>
            <person name="Minx P."/>
            <person name="Cordum H."/>
            <person name="Wilson R."/>
            <person name="Cheng Z."/>
            <person name="Jin W."/>
            <person name="Jiang J."/>
            <person name="Leong S.A."/>
            <person name="Iwama H."/>
            <person name="Gojobori T."/>
            <person name="Itoh T."/>
            <person name="Niimura Y."/>
            <person name="Fujii Y."/>
            <person name="Habara T."/>
            <person name="Sakai H."/>
            <person name="Sato Y."/>
            <person name="Wilson G."/>
            <person name="Kumar K."/>
            <person name="McCouch S."/>
            <person name="Juretic N."/>
            <person name="Hoen D."/>
            <person name="Wright S."/>
            <person name="Bruskiewich R."/>
            <person name="Bureau T."/>
            <person name="Miyao A."/>
            <person name="Hirochika H."/>
            <person name="Nishikawa T."/>
            <person name="Kadowaki K."/>
            <person name="Sugiura M."/>
            <person name="Burr B."/>
            <person name="Sasaki T."/>
        </authorList>
    </citation>
    <scope>NUCLEOTIDE SEQUENCE [LARGE SCALE GENOMIC DNA]</scope>
    <source>
        <strain evidence="2">cv. Nipponbare</strain>
    </source>
</reference>
<dbReference type="EMBL" id="AP014965">
    <property type="protein sequence ID" value="BAT07593.1"/>
    <property type="molecule type" value="Genomic_DNA"/>
</dbReference>
<reference evidence="1 2" key="2">
    <citation type="journal article" date="2013" name="Plant Cell Physiol.">
        <title>Rice Annotation Project Database (RAP-DB): an integrative and interactive database for rice genomics.</title>
        <authorList>
            <person name="Sakai H."/>
            <person name="Lee S.S."/>
            <person name="Tanaka T."/>
            <person name="Numa H."/>
            <person name="Kim J."/>
            <person name="Kawahara Y."/>
            <person name="Wakimoto H."/>
            <person name="Yang C.C."/>
            <person name="Iwamoto M."/>
            <person name="Abe T."/>
            <person name="Yamada Y."/>
            <person name="Muto A."/>
            <person name="Inokuchi H."/>
            <person name="Ikemura T."/>
            <person name="Matsumoto T."/>
            <person name="Sasaki T."/>
            <person name="Itoh T."/>
        </authorList>
    </citation>
    <scope>NUCLEOTIDE SEQUENCE [LARGE SCALE GENOMIC DNA]</scope>
    <source>
        <strain evidence="2">cv. Nipponbare</strain>
    </source>
</reference>
<gene>
    <name evidence="1" type="ordered locus">Os09g0343400</name>
    <name evidence="1" type="ORF">OSNPB_090343400</name>
</gene>
<dbReference type="PaxDb" id="39947-A0A0P0XLM3"/>
<accession>A0A0P0XLM3</accession>
<proteinExistence type="predicted"/>
<sequence length="57" mass="6845">LLAFKIFPKYNNFFSSILFPTNHNPPLFNFSIYLHIPFNHNILSFNSTNFLNNRIQR</sequence>
<dbReference type="InParanoid" id="A0A0P0XLM3"/>
<feature type="non-terminal residue" evidence="1">
    <location>
        <position position="1"/>
    </location>
</feature>
<dbReference type="Proteomes" id="UP000059680">
    <property type="component" value="Chromosome 9"/>
</dbReference>
<protein>
    <submittedName>
        <fullName evidence="1">Os09g0343400 protein</fullName>
    </submittedName>
</protein>
<name>A0A0P0XLM3_ORYSJ</name>
<keyword evidence="2" id="KW-1185">Reference proteome</keyword>
<dbReference type="Gramene" id="Os09t0343400-01">
    <property type="protein sequence ID" value="Os09t0343400-01"/>
    <property type="gene ID" value="Os09g0343400"/>
</dbReference>
<organism evidence="1 2">
    <name type="scientific">Oryza sativa subsp. japonica</name>
    <name type="common">Rice</name>
    <dbReference type="NCBI Taxonomy" id="39947"/>
    <lineage>
        <taxon>Eukaryota</taxon>
        <taxon>Viridiplantae</taxon>
        <taxon>Streptophyta</taxon>
        <taxon>Embryophyta</taxon>
        <taxon>Tracheophyta</taxon>
        <taxon>Spermatophyta</taxon>
        <taxon>Magnoliopsida</taxon>
        <taxon>Liliopsida</taxon>
        <taxon>Poales</taxon>
        <taxon>Poaceae</taxon>
        <taxon>BOP clade</taxon>
        <taxon>Oryzoideae</taxon>
        <taxon>Oryzeae</taxon>
        <taxon>Oryzinae</taxon>
        <taxon>Oryza</taxon>
        <taxon>Oryza sativa</taxon>
    </lineage>
</organism>
<dbReference type="AlphaFoldDB" id="A0A0P0XLM3"/>
<evidence type="ECO:0000313" key="1">
    <source>
        <dbReference type="EMBL" id="BAT07593.1"/>
    </source>
</evidence>